<dbReference type="Proteomes" id="UP000264820">
    <property type="component" value="Unplaced"/>
</dbReference>
<protein>
    <submittedName>
        <fullName evidence="1">Uncharacterized protein</fullName>
    </submittedName>
</protein>
<proteinExistence type="predicted"/>
<keyword evidence="2" id="KW-1185">Reference proteome</keyword>
<dbReference type="Ensembl" id="ENSHCOT00000002476.1">
    <property type="protein sequence ID" value="ENSHCOP00000007156.1"/>
    <property type="gene ID" value="ENSHCOG00000009087.1"/>
</dbReference>
<dbReference type="AlphaFoldDB" id="A0A3Q2Y2R8"/>
<reference evidence="1" key="1">
    <citation type="submission" date="2025-08" db="UniProtKB">
        <authorList>
            <consortium name="Ensembl"/>
        </authorList>
    </citation>
    <scope>IDENTIFICATION</scope>
</reference>
<reference evidence="1" key="2">
    <citation type="submission" date="2025-09" db="UniProtKB">
        <authorList>
            <consortium name="Ensembl"/>
        </authorList>
    </citation>
    <scope>IDENTIFICATION</scope>
</reference>
<evidence type="ECO:0000313" key="2">
    <source>
        <dbReference type="Proteomes" id="UP000264820"/>
    </source>
</evidence>
<evidence type="ECO:0000313" key="1">
    <source>
        <dbReference type="Ensembl" id="ENSHCOP00000007156.1"/>
    </source>
</evidence>
<accession>A0A3Q2Y2R8</accession>
<name>A0A3Q2Y2R8_HIPCM</name>
<organism evidence="1 2">
    <name type="scientific">Hippocampus comes</name>
    <name type="common">Tiger tail seahorse</name>
    <dbReference type="NCBI Taxonomy" id="109280"/>
    <lineage>
        <taxon>Eukaryota</taxon>
        <taxon>Metazoa</taxon>
        <taxon>Chordata</taxon>
        <taxon>Craniata</taxon>
        <taxon>Vertebrata</taxon>
        <taxon>Euteleostomi</taxon>
        <taxon>Actinopterygii</taxon>
        <taxon>Neopterygii</taxon>
        <taxon>Teleostei</taxon>
        <taxon>Neoteleostei</taxon>
        <taxon>Acanthomorphata</taxon>
        <taxon>Syngnathiaria</taxon>
        <taxon>Syngnathiformes</taxon>
        <taxon>Syngnathoidei</taxon>
        <taxon>Syngnathidae</taxon>
        <taxon>Hippocampus</taxon>
    </lineage>
</organism>
<sequence length="104" mass="11109">MWNPPFWTLGFLLVENGHDGAHLQTVEDARTGLCPVHHHPGGCGRRPRRLLGAAVEASIRPGCAHPHRIAIRGSSMTAGLLGVGRSPCKQAHIETQVARHTTGG</sequence>